<feature type="region of interest" description="Disordered" evidence="5">
    <location>
        <begin position="300"/>
        <end position="320"/>
    </location>
</feature>
<dbReference type="PANTHER" id="PTHR12400">
    <property type="entry name" value="INOSITOL POLYPHOSPHATE KINASE"/>
    <property type="match status" value="1"/>
</dbReference>
<reference evidence="6 8" key="1">
    <citation type="journal article" date="2016" name="Genome Biol. Evol.">
        <title>Divergent and convergent evolution of fungal pathogenicity.</title>
        <authorList>
            <person name="Shang Y."/>
            <person name="Xiao G."/>
            <person name="Zheng P."/>
            <person name="Cen K."/>
            <person name="Zhan S."/>
            <person name="Wang C."/>
        </authorList>
    </citation>
    <scope>NUCLEOTIDE SEQUENCE [LARGE SCALE GENOMIC DNA]</scope>
    <source>
        <strain evidence="6 8">RCEF 4871</strain>
    </source>
</reference>
<dbReference type="Proteomes" id="UP000243498">
    <property type="component" value="Unassembled WGS sequence"/>
</dbReference>
<dbReference type="OrthoDB" id="338650at2759"/>
<dbReference type="OMA" id="FRICGMK"/>
<dbReference type="STRING" id="1081105.A0A162J361"/>
<dbReference type="GO" id="GO:0032958">
    <property type="term" value="P:inositol phosphate biosynthetic process"/>
    <property type="evidence" value="ECO:0007669"/>
    <property type="project" value="InterPro"/>
</dbReference>
<gene>
    <name evidence="7" type="ORF">ED733_004311</name>
    <name evidence="6" type="ORF">NOR_06471</name>
</gene>
<accession>A0A5C6GM18</accession>
<accession>A0A162J361</accession>
<dbReference type="SUPFAM" id="SSF56104">
    <property type="entry name" value="SAICAR synthase-like"/>
    <property type="match status" value="1"/>
</dbReference>
<evidence type="ECO:0000256" key="5">
    <source>
        <dbReference type="SAM" id="MobiDB-lite"/>
    </source>
</evidence>
<organism evidence="6 8">
    <name type="scientific">Metarhizium rileyi (strain RCEF 4871)</name>
    <name type="common">Nomuraea rileyi</name>
    <dbReference type="NCBI Taxonomy" id="1649241"/>
    <lineage>
        <taxon>Eukaryota</taxon>
        <taxon>Fungi</taxon>
        <taxon>Dikarya</taxon>
        <taxon>Ascomycota</taxon>
        <taxon>Pezizomycotina</taxon>
        <taxon>Sordariomycetes</taxon>
        <taxon>Hypocreomycetidae</taxon>
        <taxon>Hypocreales</taxon>
        <taxon>Clavicipitaceae</taxon>
        <taxon>Metarhizium</taxon>
    </lineage>
</organism>
<evidence type="ECO:0000313" key="8">
    <source>
        <dbReference type="Proteomes" id="UP000243498"/>
    </source>
</evidence>
<proteinExistence type="inferred from homology"/>
<dbReference type="EC" id="2.7.-.-" evidence="4"/>
<dbReference type="EMBL" id="SBHS01000003">
    <property type="protein sequence ID" value="TWU77296.1"/>
    <property type="molecule type" value="Genomic_DNA"/>
</dbReference>
<dbReference type="GO" id="GO:0000824">
    <property type="term" value="F:inositol-1,4,5,6-tetrakisphosphate 3-kinase activity"/>
    <property type="evidence" value="ECO:0007669"/>
    <property type="project" value="TreeGrafter"/>
</dbReference>
<evidence type="ECO:0000313" key="9">
    <source>
        <dbReference type="Proteomes" id="UP000317257"/>
    </source>
</evidence>
<evidence type="ECO:0000256" key="1">
    <source>
        <dbReference type="ARBA" id="ARBA00007374"/>
    </source>
</evidence>
<keyword evidence="2 4" id="KW-0808">Transferase</keyword>
<sequence length="372" mass="41546">MPQARRIPHVGDLQDYNHAVAGHAGTLCDSEGMLFCKPCTETELRFYEETLIKHPELARHMPEFIGSLRLQTPGNPNIGETVAGLALKDGSQAETEAIIESVTEELVNASRELQPEDNTTWVPSQGNKIKTDKAAVLENLTYSYTRPNVLDVKLGRRLYADDAPLEKKRRLEQISLETTHHKYSFRIAGMRTFRGSEDASELDDEEYKIYDKEYGRTTVNEHNVVHALWRFVFNPGAGIDIPTAQTVCRCFAKALDALIKVLKNIEIRMYSASILFVFEGDGNTLQDALRRQQACADGRLSPPATKRIDSGIGLDDGDVKPEAEPQQVITAKLIDFAHAEHTPGQGPDENVINGLQSLKDMFEHMGKRNMAN</sequence>
<name>A0A162J361_METRR</name>
<dbReference type="GO" id="GO:0005634">
    <property type="term" value="C:nucleus"/>
    <property type="evidence" value="ECO:0007669"/>
    <property type="project" value="TreeGrafter"/>
</dbReference>
<comment type="similarity">
    <text evidence="1 4">Belongs to the inositol phosphokinase (IPK) family.</text>
</comment>
<evidence type="ECO:0000313" key="6">
    <source>
        <dbReference type="EMBL" id="OAA38818.1"/>
    </source>
</evidence>
<dbReference type="AlphaFoldDB" id="A0A162J361"/>
<evidence type="ECO:0000313" key="7">
    <source>
        <dbReference type="EMBL" id="TWU77296.1"/>
    </source>
</evidence>
<dbReference type="InterPro" id="IPR038286">
    <property type="entry name" value="IPK_sf"/>
</dbReference>
<comment type="caution">
    <text evidence="6">The sequence shown here is derived from an EMBL/GenBank/DDBJ whole genome shotgun (WGS) entry which is preliminary data.</text>
</comment>
<protein>
    <recommendedName>
        <fullName evidence="4">Kinase</fullName>
        <ecNumber evidence="4">2.7.-.-</ecNumber>
    </recommendedName>
</protein>
<keyword evidence="8" id="KW-1185">Reference proteome</keyword>
<evidence type="ECO:0000256" key="4">
    <source>
        <dbReference type="RuleBase" id="RU363090"/>
    </source>
</evidence>
<dbReference type="EMBL" id="AZHC01000024">
    <property type="protein sequence ID" value="OAA38818.1"/>
    <property type="molecule type" value="Genomic_DNA"/>
</dbReference>
<evidence type="ECO:0000256" key="2">
    <source>
        <dbReference type="ARBA" id="ARBA00022679"/>
    </source>
</evidence>
<evidence type="ECO:0000256" key="3">
    <source>
        <dbReference type="ARBA" id="ARBA00022777"/>
    </source>
</evidence>
<dbReference type="InterPro" id="IPR005522">
    <property type="entry name" value="IPK"/>
</dbReference>
<dbReference type="Proteomes" id="UP000317257">
    <property type="component" value="Unassembled WGS sequence"/>
</dbReference>
<dbReference type="Gene3D" id="3.30.470.160">
    <property type="entry name" value="Inositol polyphosphate kinase"/>
    <property type="match status" value="1"/>
</dbReference>
<dbReference type="GO" id="GO:0046854">
    <property type="term" value="P:phosphatidylinositol phosphate biosynthetic process"/>
    <property type="evidence" value="ECO:0007669"/>
    <property type="project" value="TreeGrafter"/>
</dbReference>
<reference evidence="9" key="2">
    <citation type="submission" date="2018-12" db="EMBL/GenBank/DDBJ databases">
        <title>The complete genome of Metarhizium rileyi, a key fungal pathogen of Lepidoptera.</title>
        <authorList>
            <person name="Binneck E."/>
            <person name="Lastra C.C.L."/>
            <person name="Sosa-Gomez D.R."/>
        </authorList>
    </citation>
    <scope>NUCLEOTIDE SEQUENCE [LARGE SCALE GENOMIC DNA]</scope>
    <source>
        <strain evidence="9">Cep018-CH2</strain>
    </source>
</reference>
<reference evidence="7" key="3">
    <citation type="journal article" date="2019" name="Microbiol. Resour. Announc.">
        <title>Genome Sequence of Metarhizium rileyi, a Microbial Control Agent for Lepidoptera.</title>
        <authorList>
            <person name="Binneck E."/>
            <person name="Lastra C.C.L."/>
            <person name="Sosa-Gomez D.R."/>
        </authorList>
    </citation>
    <scope>NUCLEOTIDE SEQUENCE</scope>
    <source>
        <strain evidence="7">Cep018-CH2</strain>
    </source>
</reference>
<dbReference type="GO" id="GO:0008440">
    <property type="term" value="F:inositol-1,4,5-trisphosphate 3-kinase activity"/>
    <property type="evidence" value="ECO:0007669"/>
    <property type="project" value="TreeGrafter"/>
</dbReference>
<keyword evidence="3 4" id="KW-0418">Kinase</keyword>
<dbReference type="GO" id="GO:0005737">
    <property type="term" value="C:cytoplasm"/>
    <property type="evidence" value="ECO:0007669"/>
    <property type="project" value="TreeGrafter"/>
</dbReference>
<dbReference type="Pfam" id="PF03770">
    <property type="entry name" value="IPK"/>
    <property type="match status" value="1"/>
</dbReference>
<dbReference type="PANTHER" id="PTHR12400:SF103">
    <property type="entry name" value="INOSITOL POLYPHOSPHATE MULTIKINASE"/>
    <property type="match status" value="1"/>
</dbReference>